<reference evidence="1" key="1">
    <citation type="submission" date="2018-02" db="EMBL/GenBank/DDBJ databases">
        <title>Rhizophora mucronata_Transcriptome.</title>
        <authorList>
            <person name="Meera S.P."/>
            <person name="Sreeshan A."/>
            <person name="Augustine A."/>
        </authorList>
    </citation>
    <scope>NUCLEOTIDE SEQUENCE</scope>
    <source>
        <tissue evidence="1">Leaf</tissue>
    </source>
</reference>
<sequence>MSPPATVDPVI</sequence>
<organism evidence="1">
    <name type="scientific">Rhizophora mucronata</name>
    <name type="common">Asiatic mangrove</name>
    <dbReference type="NCBI Taxonomy" id="61149"/>
    <lineage>
        <taxon>Eukaryota</taxon>
        <taxon>Viridiplantae</taxon>
        <taxon>Streptophyta</taxon>
        <taxon>Embryophyta</taxon>
        <taxon>Tracheophyta</taxon>
        <taxon>Spermatophyta</taxon>
        <taxon>Magnoliopsida</taxon>
        <taxon>eudicotyledons</taxon>
        <taxon>Gunneridae</taxon>
        <taxon>Pentapetalae</taxon>
        <taxon>rosids</taxon>
        <taxon>fabids</taxon>
        <taxon>Malpighiales</taxon>
        <taxon>Rhizophoraceae</taxon>
        <taxon>Rhizophora</taxon>
    </lineage>
</organism>
<name>A0A2P2NCJ2_RHIMU</name>
<evidence type="ECO:0000313" key="1">
    <source>
        <dbReference type="EMBL" id="MBX40203.1"/>
    </source>
</evidence>
<protein>
    <submittedName>
        <fullName evidence="1">Uncharacterized protein</fullName>
    </submittedName>
</protein>
<dbReference type="EMBL" id="GGEC01059719">
    <property type="protein sequence ID" value="MBX40203.1"/>
    <property type="molecule type" value="Transcribed_RNA"/>
</dbReference>
<accession>A0A2P2NCJ2</accession>
<proteinExistence type="predicted"/>